<dbReference type="OMA" id="ITCEKES"/>
<evidence type="ECO:0000313" key="4">
    <source>
        <dbReference type="WBParaSite" id="nRc.2.0.1.t34517-RA"/>
    </source>
</evidence>
<protein>
    <submittedName>
        <fullName evidence="4">Uncharacterized protein</fullName>
    </submittedName>
</protein>
<dbReference type="Proteomes" id="UP000887565">
    <property type="component" value="Unplaced"/>
</dbReference>
<sequence length="275" mass="31408">MQQIHNLQSKISDDKSLPDSSPLNPGGVEEVSYYLQQIQMLEAGKALVTSQMLELEKSLSDTERTLEGTRRENSLLLEKSAQISKRNADLSAKIDEESAVKRALNDNIRVLQEKIVDLTSELNSRPSEDDVAVLRKALIDAQTLMNEITCEKESEIDKLRIKLISFDEKFANARKSIEELQRELDKRPKPEDLQKMRNNLAEAQEYKVDIIKLREDFEGKKIENINLKKDLEDMEQKSTEQKAAMATLTADISRLQSMLLDAEESSSKLKKQKEE</sequence>
<evidence type="ECO:0000313" key="3">
    <source>
        <dbReference type="Proteomes" id="UP000887565"/>
    </source>
</evidence>
<dbReference type="AlphaFoldDB" id="A0A915K9E9"/>
<reference evidence="4" key="1">
    <citation type="submission" date="2022-11" db="UniProtKB">
        <authorList>
            <consortium name="WormBaseParasite"/>
        </authorList>
    </citation>
    <scope>IDENTIFICATION</scope>
</reference>
<feature type="coiled-coil region" evidence="1">
    <location>
        <begin position="52"/>
        <end position="121"/>
    </location>
</feature>
<evidence type="ECO:0000256" key="2">
    <source>
        <dbReference type="SAM" id="MobiDB-lite"/>
    </source>
</evidence>
<organism evidence="3 4">
    <name type="scientific">Romanomermis culicivorax</name>
    <name type="common">Nematode worm</name>
    <dbReference type="NCBI Taxonomy" id="13658"/>
    <lineage>
        <taxon>Eukaryota</taxon>
        <taxon>Metazoa</taxon>
        <taxon>Ecdysozoa</taxon>
        <taxon>Nematoda</taxon>
        <taxon>Enoplea</taxon>
        <taxon>Dorylaimia</taxon>
        <taxon>Mermithida</taxon>
        <taxon>Mermithoidea</taxon>
        <taxon>Mermithidae</taxon>
        <taxon>Romanomermis</taxon>
    </lineage>
</organism>
<proteinExistence type="predicted"/>
<accession>A0A915K9E9</accession>
<feature type="coiled-coil region" evidence="1">
    <location>
        <begin position="217"/>
        <end position="275"/>
    </location>
</feature>
<evidence type="ECO:0000256" key="1">
    <source>
        <dbReference type="SAM" id="Coils"/>
    </source>
</evidence>
<keyword evidence="3" id="KW-1185">Reference proteome</keyword>
<name>A0A915K9E9_ROMCU</name>
<dbReference type="WBParaSite" id="nRc.2.0.1.t34517-RA">
    <property type="protein sequence ID" value="nRc.2.0.1.t34517-RA"/>
    <property type="gene ID" value="nRc.2.0.1.g34517"/>
</dbReference>
<feature type="region of interest" description="Disordered" evidence="2">
    <location>
        <begin position="1"/>
        <end position="24"/>
    </location>
</feature>
<keyword evidence="1" id="KW-0175">Coiled coil</keyword>